<dbReference type="InterPro" id="IPR019243">
    <property type="entry name" value="DUF2202"/>
</dbReference>
<dbReference type="InterPro" id="IPR009078">
    <property type="entry name" value="Ferritin-like_SF"/>
</dbReference>
<name>I3XY66_SULBS</name>
<dbReference type="Gene3D" id="1.20.1260.10">
    <property type="match status" value="1"/>
</dbReference>
<dbReference type="InterPro" id="IPR012347">
    <property type="entry name" value="Ferritin-like"/>
</dbReference>
<dbReference type="STRING" id="760154.Sulba_1602"/>
<dbReference type="HOGENOM" id="CLU_103639_0_0_7"/>
<dbReference type="RefSeq" id="WP_014769768.1">
    <property type="nucleotide sequence ID" value="NC_018002.1"/>
</dbReference>
<dbReference type="PATRIC" id="fig|760154.4.peg.1605"/>
<gene>
    <name evidence="1" type="ordered locus">Sulba_1602</name>
</gene>
<accession>I3XY66</accession>
<organism evidence="1 2">
    <name type="scientific">Sulfurospirillum barnesii (strain ATCC 700032 / DSM 10660 / SES-3)</name>
    <dbReference type="NCBI Taxonomy" id="760154"/>
    <lineage>
        <taxon>Bacteria</taxon>
        <taxon>Pseudomonadati</taxon>
        <taxon>Campylobacterota</taxon>
        <taxon>Epsilonproteobacteria</taxon>
        <taxon>Campylobacterales</taxon>
        <taxon>Sulfurospirillaceae</taxon>
        <taxon>Sulfurospirillum</taxon>
    </lineage>
</organism>
<dbReference type="AlphaFoldDB" id="I3XY66"/>
<dbReference type="Proteomes" id="UP000006176">
    <property type="component" value="Chromosome"/>
</dbReference>
<evidence type="ECO:0000313" key="1">
    <source>
        <dbReference type="EMBL" id="AFL68890.1"/>
    </source>
</evidence>
<dbReference type="EMBL" id="CP003333">
    <property type="protein sequence ID" value="AFL68890.1"/>
    <property type="molecule type" value="Genomic_DNA"/>
</dbReference>
<evidence type="ECO:0008006" key="3">
    <source>
        <dbReference type="Google" id="ProtNLM"/>
    </source>
</evidence>
<dbReference type="KEGG" id="sba:Sulba_1602"/>
<dbReference type="eggNOG" id="COG1633">
    <property type="taxonomic scope" value="Bacteria"/>
</dbReference>
<proteinExistence type="predicted"/>
<keyword evidence="2" id="KW-1185">Reference proteome</keyword>
<evidence type="ECO:0000313" key="2">
    <source>
        <dbReference type="Proteomes" id="UP000006176"/>
    </source>
</evidence>
<reference evidence="1 2" key="1">
    <citation type="submission" date="2012-06" db="EMBL/GenBank/DDBJ databases">
        <title>Complete sequence of Sulfurospirillum barnesii SES-3.</title>
        <authorList>
            <consortium name="US DOE Joint Genome Institute"/>
            <person name="Lucas S."/>
            <person name="Han J."/>
            <person name="Lapidus A."/>
            <person name="Cheng J.-F."/>
            <person name="Goodwin L."/>
            <person name="Pitluck S."/>
            <person name="Peters L."/>
            <person name="Ovchinnikova G."/>
            <person name="Lu M."/>
            <person name="Detter J.C."/>
            <person name="Han C."/>
            <person name="Tapia R."/>
            <person name="Land M."/>
            <person name="Hauser L."/>
            <person name="Kyrpides N."/>
            <person name="Ivanova N."/>
            <person name="Pagani I."/>
            <person name="Stolz J."/>
            <person name="Arkin A."/>
            <person name="Dehal P."/>
            <person name="Oremland R."/>
            <person name="Saltikov C."/>
            <person name="Basu P."/>
            <person name="Hollibaugh J."/>
            <person name="Newman D."/>
            <person name="Stolyar S."/>
            <person name="Hazen T."/>
            <person name="Woyke T."/>
        </authorList>
    </citation>
    <scope>NUCLEOTIDE SEQUENCE [LARGE SCALE GENOMIC DNA]</scope>
    <source>
        <strain evidence="2">ATCC 700032 / DSM 10660 / SES-3</strain>
    </source>
</reference>
<sequence length="239" mass="26434">MEEIEHKETLAPLGVDPRAPEPILHQALKTALDDEYRAYEAYMRVIETFGAKPPFASIIEAEKRHQTALLELFECHGIVPIENRWVGQMDAPKSLQEAYAMGVEAEISNIAMYDTLLSYTQNYPDVQEVFFRLQAASYNNHLPVFQAHLEGVASKAVPNASTPMMENALPSMEKMSEQMSEWSAMAGKLASGQMSQEEMLKLLSGTNFSFIAGALLGAIGAGVVGSMSQKNEEQTEEKE</sequence>
<protein>
    <recommendedName>
        <fullName evidence="3">DUF2202 domain-containing protein</fullName>
    </recommendedName>
</protein>
<dbReference type="SUPFAM" id="SSF47240">
    <property type="entry name" value="Ferritin-like"/>
    <property type="match status" value="1"/>
</dbReference>
<dbReference type="CDD" id="cd01048">
    <property type="entry name" value="Ferritin_like_AB2"/>
    <property type="match status" value="1"/>
</dbReference>